<evidence type="ECO:0000259" key="1">
    <source>
        <dbReference type="PROSITE" id="PS51412"/>
    </source>
</evidence>
<gene>
    <name evidence="2" type="ORF">SAMN05444349_14315</name>
</gene>
<dbReference type="Pfam" id="PF01823">
    <property type="entry name" value="MACPF"/>
    <property type="match status" value="1"/>
</dbReference>
<organism evidence="2 3">
    <name type="scientific">Bacteroides faecichinchillae</name>
    <dbReference type="NCBI Taxonomy" id="871325"/>
    <lineage>
        <taxon>Bacteria</taxon>
        <taxon>Pseudomonadati</taxon>
        <taxon>Bacteroidota</taxon>
        <taxon>Bacteroidia</taxon>
        <taxon>Bacteroidales</taxon>
        <taxon>Bacteroidaceae</taxon>
        <taxon>Bacteroides</taxon>
    </lineage>
</organism>
<dbReference type="PROSITE" id="PS51412">
    <property type="entry name" value="MACPF_2"/>
    <property type="match status" value="1"/>
</dbReference>
<dbReference type="PROSITE" id="PS51257">
    <property type="entry name" value="PROKAR_LIPOPROTEIN"/>
    <property type="match status" value="1"/>
</dbReference>
<dbReference type="EMBL" id="FQVD01000043">
    <property type="protein sequence ID" value="SHF89097.1"/>
    <property type="molecule type" value="Genomic_DNA"/>
</dbReference>
<dbReference type="RefSeq" id="WP_025076228.1">
    <property type="nucleotide sequence ID" value="NZ_FQVD01000043.1"/>
</dbReference>
<name>A0A1M5FC52_9BACE</name>
<accession>A0A1M5FC52</accession>
<evidence type="ECO:0000313" key="3">
    <source>
        <dbReference type="Proteomes" id="UP000184436"/>
    </source>
</evidence>
<sequence length="364" mass="42297">MNTKKYLWVISLAFGLYSCEKSDTIIGTGDEHETEQFVIEDKDPAEAYYREYIGSINEECNALGYGYDVTGEYLSSQSIRKQVLNIAGYKEIKPERIIKGTTSYGHATYYYGSTFSDYLKDIMSSSKVTDSFSHEDETSTLNTYLYFIGNFANHQYLQSKYSHSDQYSFASMEILQHSKHIHINDQVSSMLEFLSKDFLEDLDKYPADKVVEKYGTHVLMDISLGGRYKLIYRSAIEEEEYFTNKEYIVKHEFNTLLSKIGFLAPSSNIQTDEEFNLNKSNKDLYVQLYLEDGIMSFKYDLEDGIPTYKDIQEWGDETLGVETQLTRINWKESYPLYEFISDPVKKNDIKSAVESYIRMSRDKL</sequence>
<dbReference type="AlphaFoldDB" id="A0A1M5FC52"/>
<proteinExistence type="predicted"/>
<dbReference type="OrthoDB" id="1038436at2"/>
<feature type="domain" description="MACPF" evidence="1">
    <location>
        <begin position="36"/>
        <end position="364"/>
    </location>
</feature>
<reference evidence="2 3" key="1">
    <citation type="submission" date="2016-11" db="EMBL/GenBank/DDBJ databases">
        <authorList>
            <person name="Jaros S."/>
            <person name="Januszkiewicz K."/>
            <person name="Wedrychowicz H."/>
        </authorList>
    </citation>
    <scope>NUCLEOTIDE SEQUENCE [LARGE SCALE GENOMIC DNA]</scope>
    <source>
        <strain evidence="2 3">DSM 26883</strain>
    </source>
</reference>
<dbReference type="Proteomes" id="UP000184436">
    <property type="component" value="Unassembled WGS sequence"/>
</dbReference>
<keyword evidence="3" id="KW-1185">Reference proteome</keyword>
<protein>
    <submittedName>
        <fullName evidence="2">MAC/Perforin domain-containing protein</fullName>
    </submittedName>
</protein>
<dbReference type="InterPro" id="IPR020864">
    <property type="entry name" value="MACPF"/>
</dbReference>
<evidence type="ECO:0000313" key="2">
    <source>
        <dbReference type="EMBL" id="SHF89097.1"/>
    </source>
</evidence>